<evidence type="ECO:0000313" key="4">
    <source>
        <dbReference type="Proteomes" id="UP001595912"/>
    </source>
</evidence>
<proteinExistence type="predicted"/>
<accession>A0ABV9VZJ4</accession>
<dbReference type="InterPro" id="IPR001036">
    <property type="entry name" value="Acrflvin-R"/>
</dbReference>
<feature type="transmembrane region" description="Helical" evidence="2">
    <location>
        <begin position="989"/>
        <end position="1011"/>
    </location>
</feature>
<feature type="transmembrane region" description="Helical" evidence="2">
    <location>
        <begin position="498"/>
        <end position="523"/>
    </location>
</feature>
<dbReference type="PANTHER" id="PTHR32063:SF4">
    <property type="entry name" value="SLR6043 PROTEIN"/>
    <property type="match status" value="1"/>
</dbReference>
<keyword evidence="2" id="KW-0812">Transmembrane</keyword>
<dbReference type="InterPro" id="IPR027463">
    <property type="entry name" value="AcrB_DN_DC_subdom"/>
</dbReference>
<dbReference type="SUPFAM" id="SSF82866">
    <property type="entry name" value="Multidrug efflux transporter AcrB transmembrane domain"/>
    <property type="match status" value="2"/>
</dbReference>
<feature type="compositionally biased region" description="Low complexity" evidence="1">
    <location>
        <begin position="1065"/>
        <end position="1074"/>
    </location>
</feature>
<feature type="transmembrane region" description="Helical" evidence="2">
    <location>
        <begin position="555"/>
        <end position="575"/>
    </location>
</feature>
<keyword evidence="4" id="KW-1185">Reference proteome</keyword>
<feature type="transmembrane region" description="Helical" evidence="2">
    <location>
        <begin position="912"/>
        <end position="931"/>
    </location>
</feature>
<dbReference type="Pfam" id="PF00873">
    <property type="entry name" value="ACR_tran"/>
    <property type="match status" value="1"/>
</dbReference>
<dbReference type="PRINTS" id="PR00702">
    <property type="entry name" value="ACRIFLAVINRP"/>
</dbReference>
<dbReference type="Gene3D" id="3.30.70.1440">
    <property type="entry name" value="Multidrug efflux transporter AcrB pore domain"/>
    <property type="match status" value="1"/>
</dbReference>
<dbReference type="RefSeq" id="WP_380119266.1">
    <property type="nucleotide sequence ID" value="NZ_JBHSIU010000039.1"/>
</dbReference>
<feature type="transmembrane region" description="Helical" evidence="2">
    <location>
        <begin position="420"/>
        <end position="443"/>
    </location>
</feature>
<feature type="transmembrane region" description="Helical" evidence="2">
    <location>
        <begin position="885"/>
        <end position="905"/>
    </location>
</feature>
<reference evidence="4" key="1">
    <citation type="journal article" date="2019" name="Int. J. Syst. Evol. Microbiol.">
        <title>The Global Catalogue of Microorganisms (GCM) 10K type strain sequencing project: providing services to taxonomists for standard genome sequencing and annotation.</title>
        <authorList>
            <consortium name="The Broad Institute Genomics Platform"/>
            <consortium name="The Broad Institute Genome Sequencing Center for Infectious Disease"/>
            <person name="Wu L."/>
            <person name="Ma J."/>
        </authorList>
    </citation>
    <scope>NUCLEOTIDE SEQUENCE [LARGE SCALE GENOMIC DNA]</scope>
    <source>
        <strain evidence="4">CGMCC 4.7152</strain>
    </source>
</reference>
<comment type="caution">
    <text evidence="3">The sequence shown here is derived from an EMBL/GenBank/DDBJ whole genome shotgun (WGS) entry which is preliminary data.</text>
</comment>
<organism evidence="3 4">
    <name type="scientific">Dactylosporangium cerinum</name>
    <dbReference type="NCBI Taxonomy" id="1434730"/>
    <lineage>
        <taxon>Bacteria</taxon>
        <taxon>Bacillati</taxon>
        <taxon>Actinomycetota</taxon>
        <taxon>Actinomycetes</taxon>
        <taxon>Micromonosporales</taxon>
        <taxon>Micromonosporaceae</taxon>
        <taxon>Dactylosporangium</taxon>
    </lineage>
</organism>
<name>A0ABV9VZJ4_9ACTN</name>
<gene>
    <name evidence="3" type="ORF">ACFPIJ_28655</name>
</gene>
<keyword evidence="2" id="KW-1133">Transmembrane helix</keyword>
<dbReference type="SUPFAM" id="SSF82693">
    <property type="entry name" value="Multidrug efflux transporter AcrB pore domain, PN1, PN2, PC1 and PC2 subdomains"/>
    <property type="match status" value="2"/>
</dbReference>
<evidence type="ECO:0000256" key="1">
    <source>
        <dbReference type="SAM" id="MobiDB-lite"/>
    </source>
</evidence>
<dbReference type="EMBL" id="JBHSIU010000039">
    <property type="protein sequence ID" value="MFC5001797.1"/>
    <property type="molecule type" value="Genomic_DNA"/>
</dbReference>
<dbReference type="Gene3D" id="3.30.2090.10">
    <property type="entry name" value="Multidrug efflux transporter AcrB TolC docking domain, DN and DC subdomains"/>
    <property type="match status" value="2"/>
</dbReference>
<evidence type="ECO:0000313" key="3">
    <source>
        <dbReference type="EMBL" id="MFC5001797.1"/>
    </source>
</evidence>
<dbReference type="Gene3D" id="3.30.70.1320">
    <property type="entry name" value="Multidrug efflux transporter AcrB pore domain like"/>
    <property type="match status" value="1"/>
</dbReference>
<protein>
    <submittedName>
        <fullName evidence="3">Efflux RND transporter permease subunit</fullName>
    </submittedName>
</protein>
<feature type="transmembrane region" description="Helical" evidence="2">
    <location>
        <begin position="1017"/>
        <end position="1041"/>
    </location>
</feature>
<keyword evidence="2" id="KW-0472">Membrane</keyword>
<dbReference type="Gene3D" id="1.20.1640.10">
    <property type="entry name" value="Multidrug efflux transporter AcrB transmembrane domain"/>
    <property type="match status" value="2"/>
</dbReference>
<evidence type="ECO:0000256" key="2">
    <source>
        <dbReference type="SAM" id="Phobius"/>
    </source>
</evidence>
<dbReference type="PANTHER" id="PTHR32063">
    <property type="match status" value="1"/>
</dbReference>
<feature type="region of interest" description="Disordered" evidence="1">
    <location>
        <begin position="1049"/>
        <end position="1074"/>
    </location>
</feature>
<sequence>MPKNRPARNDSDSRCAERSCAMTRWIIGSSVQFRRLVLLVALILLVIGFGQLSKRPVEAYPEFTPPRVEVQTEALGLSAEEVEQLITNPMEQEFFNGLPWLSRIRSNSFPGLSSIELIFEPGTDIIQARQVVQERLTMTAALPQVASKPPFVVQSLSSTSRLMMIGLSSKDLSLIDMSVLARWKVKPRLMGVPGVANVAVFGLRDRQLQVLVDPAQLSRHQVTLDQVVRTTGNALWVSPLTFVEASTPGTGGFVDTPNQRIEVQHTSPIKTAQDLAQVTVQDAQSPSVRLGDVAQIVEDHQPLIGDAGIKGGSNLILVVERFPGTNVAAVTRDVEDALQAMRPGLTGVDIDTTVFRQATFLEQALGNLTRTAVLGIVVLLLIAGALLFDWRAAVIGIVAILSSVAATVLVLTAFDLTVNLMMLAGLVMAVAVVVDDAIVDLYAIRRRHGDQPLTATVVAAAAETRGPLLVATAIIAASVVPFLAIGGVTGAFLRPVTFAYLLAVLASMVVALTVTPALTMVLLAKRVLPPRESPVARVLERWYAAVLGRLVRRPVLSYVMVGLVLLAGLAILPQLRGLPLTPPLKDRHLLVHWTAAPGTSLPEMNRMTAQAGNELRTVPGVRAVGSHVGRASTSEQLNAINAAEFWITVDPAANYDTTVRLIRAVVEGYPGFDSAVSAYPDQRVQEVNTGTDRPLVVRVYGNDYTVLRAKADEVTRILSGVDGVVAPHASVPTTEPTMEIEVFIAAAARHGIKPGDVRRAAATYVSGTTAGSLFEEQKVFDVVVWGTPDTRRSLTSVRELMLDTPTGGQVRLGDVADVAIRPNPSVIKHDEVSRYVDVVADVRGRDLGAVTRDAERRLRSVTFPREHHLEVLGDATARQDAQRLGLMYTIGVAIAIFFILQACFGSWRLASVVFLLLLLVAFAGAVYVAVAQGGATSTVSLLGVLTVLAVVTRHAVLQVRHYEELTRQAGRLDPDVVVRGSRDRFAPTVTTVLGTGLALLPMAVAGAHAGLETAQPLAAIILGGLVTAALVSLFLLPALYLRFARHPRPDAVTQPDPERPSGTQPAAAPSPASA</sequence>
<dbReference type="Proteomes" id="UP001595912">
    <property type="component" value="Unassembled WGS sequence"/>
</dbReference>
<feature type="transmembrane region" description="Helical" evidence="2">
    <location>
        <begin position="395"/>
        <end position="414"/>
    </location>
</feature>
<feature type="transmembrane region" description="Helical" evidence="2">
    <location>
        <begin position="468"/>
        <end position="492"/>
    </location>
</feature>
<dbReference type="SUPFAM" id="SSF82714">
    <property type="entry name" value="Multidrug efflux transporter AcrB TolC docking domain, DN and DC subdomains"/>
    <property type="match status" value="2"/>
</dbReference>
<feature type="transmembrane region" description="Helical" evidence="2">
    <location>
        <begin position="368"/>
        <end position="388"/>
    </location>
</feature>
<feature type="transmembrane region" description="Helical" evidence="2">
    <location>
        <begin position="937"/>
        <end position="957"/>
    </location>
</feature>
<dbReference type="Gene3D" id="3.30.70.1430">
    <property type="entry name" value="Multidrug efflux transporter AcrB pore domain"/>
    <property type="match status" value="2"/>
</dbReference>